<dbReference type="EMBL" id="CP111028">
    <property type="protein sequence ID" value="WAR30987.1"/>
    <property type="molecule type" value="Genomic_DNA"/>
</dbReference>
<proteinExistence type="predicted"/>
<organism evidence="1 2">
    <name type="scientific">Mya arenaria</name>
    <name type="common">Soft-shell clam</name>
    <dbReference type="NCBI Taxonomy" id="6604"/>
    <lineage>
        <taxon>Eukaryota</taxon>
        <taxon>Metazoa</taxon>
        <taxon>Spiralia</taxon>
        <taxon>Lophotrochozoa</taxon>
        <taxon>Mollusca</taxon>
        <taxon>Bivalvia</taxon>
        <taxon>Autobranchia</taxon>
        <taxon>Heteroconchia</taxon>
        <taxon>Euheterodonta</taxon>
        <taxon>Imparidentia</taxon>
        <taxon>Neoheterodontei</taxon>
        <taxon>Myida</taxon>
        <taxon>Myoidea</taxon>
        <taxon>Myidae</taxon>
        <taxon>Mya</taxon>
    </lineage>
</organism>
<evidence type="ECO:0000313" key="1">
    <source>
        <dbReference type="EMBL" id="WAR30987.1"/>
    </source>
</evidence>
<sequence length="74" mass="8168">MSIVENIVRAAVDTLSVKLGSNDCIQDPCDLTLKCLSPCQTVQEKDCPQKKQDALWETTLHVIHAIVKSDDDIS</sequence>
<name>A0ABY7GC96_MYAAR</name>
<gene>
    <name evidence="1" type="ORF">MAR_033529</name>
</gene>
<reference evidence="1" key="1">
    <citation type="submission" date="2022-11" db="EMBL/GenBank/DDBJ databases">
        <title>Centuries of genome instability and evolution in soft-shell clam transmissible cancer (bioRxiv).</title>
        <authorList>
            <person name="Hart S.F.M."/>
            <person name="Yonemitsu M.A."/>
            <person name="Giersch R.M."/>
            <person name="Beal B.F."/>
            <person name="Arriagada G."/>
            <person name="Davis B.W."/>
            <person name="Ostrander E.A."/>
            <person name="Goff S.P."/>
            <person name="Metzger M.J."/>
        </authorList>
    </citation>
    <scope>NUCLEOTIDE SEQUENCE</scope>
    <source>
        <strain evidence="1">MELC-2E11</strain>
        <tissue evidence="1">Siphon/mantle</tissue>
    </source>
</reference>
<feature type="non-terminal residue" evidence="1">
    <location>
        <position position="1"/>
    </location>
</feature>
<protein>
    <submittedName>
        <fullName evidence="1">Uncharacterized protein</fullName>
    </submittedName>
</protein>
<dbReference type="Proteomes" id="UP001164746">
    <property type="component" value="Chromosome 17"/>
</dbReference>
<accession>A0ABY7GC96</accession>
<evidence type="ECO:0000313" key="2">
    <source>
        <dbReference type="Proteomes" id="UP001164746"/>
    </source>
</evidence>
<keyword evidence="2" id="KW-1185">Reference proteome</keyword>